<dbReference type="PANTHER" id="PTHR43317">
    <property type="entry name" value="THERMOSPERMINE SYNTHASE ACAULIS5"/>
    <property type="match status" value="1"/>
</dbReference>
<evidence type="ECO:0000313" key="4">
    <source>
        <dbReference type="Proteomes" id="UP001595955"/>
    </source>
</evidence>
<keyword evidence="1" id="KW-0620">Polyamine biosynthesis</keyword>
<dbReference type="PANTHER" id="PTHR43317:SF1">
    <property type="entry name" value="THERMOSPERMINE SYNTHASE ACAULIS5"/>
    <property type="match status" value="1"/>
</dbReference>
<keyword evidence="4" id="KW-1185">Reference proteome</keyword>
<accession>A0ABV9DDB2</accession>
<dbReference type="Gene3D" id="3.40.50.150">
    <property type="entry name" value="Vaccinia Virus protein VP39"/>
    <property type="match status" value="1"/>
</dbReference>
<evidence type="ECO:0000313" key="3">
    <source>
        <dbReference type="EMBL" id="MFC4556362.1"/>
    </source>
</evidence>
<comment type="caution">
    <text evidence="3">The sequence shown here is derived from an EMBL/GenBank/DDBJ whole genome shotgun (WGS) entry which is preliminary data.</text>
</comment>
<dbReference type="RefSeq" id="WP_122824486.1">
    <property type="nucleotide sequence ID" value="NZ_CP033325.1"/>
</dbReference>
<dbReference type="SUPFAM" id="SSF53335">
    <property type="entry name" value="S-adenosyl-L-methionine-dependent methyltransferases"/>
    <property type="match status" value="1"/>
</dbReference>
<proteinExistence type="predicted"/>
<reference evidence="4" key="1">
    <citation type="journal article" date="2019" name="Int. J. Syst. Evol. Microbiol.">
        <title>The Global Catalogue of Microorganisms (GCM) 10K type strain sequencing project: providing services to taxonomists for standard genome sequencing and annotation.</title>
        <authorList>
            <consortium name="The Broad Institute Genomics Platform"/>
            <consortium name="The Broad Institute Genome Sequencing Center for Infectious Disease"/>
            <person name="Wu L."/>
            <person name="Ma J."/>
        </authorList>
    </citation>
    <scope>NUCLEOTIDE SEQUENCE [LARGE SCALE GENOMIC DNA]</scope>
    <source>
        <strain evidence="4">JCM 3369</strain>
    </source>
</reference>
<dbReference type="Proteomes" id="UP001595955">
    <property type="component" value="Unassembled WGS sequence"/>
</dbReference>
<sequence length="295" mass="31545">MPPRRAPRAASVEALPTAPVPTSTAEAELVRDPSRPDAVTLYLDDAESSHVDLADATYLEFEYLQQMLAVLDVARPDEPLRAVHLGGGACTFARALDALRPGSTQLVVELDAELARLVREWFGLPRAPRLRIRVGDARQVLGTLTPGAWDVVIRDVFAGPEVPPHVRTLEAAQEARRALRESGLYLVNLTDRPPLRAARAEVATLRAVFPHVLLIADPAILRGRRFGNVVLAASVEPVDVTLLGRALRTLPLPVQLRHGAEVADFAGTAAPLRDPAPVPDPAALHDSGTAAAAGP</sequence>
<dbReference type="EMBL" id="JBHSGF010000011">
    <property type="protein sequence ID" value="MFC4556362.1"/>
    <property type="molecule type" value="Genomic_DNA"/>
</dbReference>
<organism evidence="3 4">
    <name type="scientific">Georgenia faecalis</name>
    <dbReference type="NCBI Taxonomy" id="2483799"/>
    <lineage>
        <taxon>Bacteria</taxon>
        <taxon>Bacillati</taxon>
        <taxon>Actinomycetota</taxon>
        <taxon>Actinomycetes</taxon>
        <taxon>Micrococcales</taxon>
        <taxon>Bogoriellaceae</taxon>
        <taxon>Georgenia</taxon>
    </lineage>
</organism>
<dbReference type="NCBIfam" id="NF037959">
    <property type="entry name" value="MFS_SpdSyn"/>
    <property type="match status" value="1"/>
</dbReference>
<feature type="region of interest" description="Disordered" evidence="2">
    <location>
        <begin position="274"/>
        <end position="295"/>
    </location>
</feature>
<feature type="region of interest" description="Disordered" evidence="2">
    <location>
        <begin position="1"/>
        <end position="31"/>
    </location>
</feature>
<evidence type="ECO:0000256" key="2">
    <source>
        <dbReference type="SAM" id="MobiDB-lite"/>
    </source>
</evidence>
<evidence type="ECO:0000256" key="1">
    <source>
        <dbReference type="ARBA" id="ARBA00023115"/>
    </source>
</evidence>
<dbReference type="CDD" id="cd02440">
    <property type="entry name" value="AdoMet_MTases"/>
    <property type="match status" value="1"/>
</dbReference>
<name>A0ABV9DDB2_9MICO</name>
<dbReference type="InterPro" id="IPR029063">
    <property type="entry name" value="SAM-dependent_MTases_sf"/>
</dbReference>
<gene>
    <name evidence="3" type="ORF">ACFO3F_14000</name>
</gene>
<protein>
    <submittedName>
        <fullName evidence="3">Spermidine synthase</fullName>
    </submittedName>
</protein>